<dbReference type="PRINTS" id="PR00463">
    <property type="entry name" value="EP450I"/>
</dbReference>
<dbReference type="PRINTS" id="PR00385">
    <property type="entry name" value="P450"/>
</dbReference>
<dbReference type="InterPro" id="IPR001128">
    <property type="entry name" value="Cyt_P450"/>
</dbReference>
<comment type="subcellular location">
    <subcellularLocation>
        <location evidence="1">Membrane</location>
        <topology evidence="1">Single-pass membrane protein</topology>
    </subcellularLocation>
</comment>
<sequence length="152" mass="17075">NVFVAGTDTSAATITWAMTALTKKPQVLNKVQQEIRYLVGKKGSVVEDDIHKLPYFKAVVKETLRLYPPAPLSLPRLTIQASVVDGYEVEPDTRVYVNVWAIEVEVTLANLLYSFNWELPTGMMEDDVDMDSLPGLTTHKKNPLYLMAISYL</sequence>
<dbReference type="GO" id="GO:0016705">
    <property type="term" value="F:oxidoreductase activity, acting on paired donors, with incorporation or reduction of molecular oxygen"/>
    <property type="evidence" value="ECO:0007669"/>
    <property type="project" value="InterPro"/>
</dbReference>
<evidence type="ECO:0000256" key="2">
    <source>
        <dbReference type="ARBA" id="ARBA00023002"/>
    </source>
</evidence>
<dbReference type="InterPro" id="IPR036396">
    <property type="entry name" value="Cyt_P450_sf"/>
</dbReference>
<organism evidence="3">
    <name type="scientific">Sesamum radiatum</name>
    <name type="common">Black benniseed</name>
    <dbReference type="NCBI Taxonomy" id="300843"/>
    <lineage>
        <taxon>Eukaryota</taxon>
        <taxon>Viridiplantae</taxon>
        <taxon>Streptophyta</taxon>
        <taxon>Embryophyta</taxon>
        <taxon>Tracheophyta</taxon>
        <taxon>Spermatophyta</taxon>
        <taxon>Magnoliopsida</taxon>
        <taxon>eudicotyledons</taxon>
        <taxon>Gunneridae</taxon>
        <taxon>Pentapetalae</taxon>
        <taxon>asterids</taxon>
        <taxon>lamiids</taxon>
        <taxon>Lamiales</taxon>
        <taxon>Pedaliaceae</taxon>
        <taxon>Sesamum</taxon>
    </lineage>
</organism>
<dbReference type="PANTHER" id="PTHR47952">
    <property type="entry name" value="TRYPTAMINE 5-HYDROXYLASE"/>
    <property type="match status" value="1"/>
</dbReference>
<dbReference type="EMBL" id="JACGWJ010000006">
    <property type="protein sequence ID" value="KAL0414180.1"/>
    <property type="molecule type" value="Genomic_DNA"/>
</dbReference>
<name>A0AAW2UCZ3_SESRA</name>
<gene>
    <name evidence="3" type="ORF">Sradi_1619700</name>
</gene>
<accession>A0AAW2UCZ3</accession>
<dbReference type="Gene3D" id="1.10.630.10">
    <property type="entry name" value="Cytochrome P450"/>
    <property type="match status" value="1"/>
</dbReference>
<comment type="caution">
    <text evidence="3">The sequence shown here is derived from an EMBL/GenBank/DDBJ whole genome shotgun (WGS) entry which is preliminary data.</text>
</comment>
<protein>
    <submittedName>
        <fullName evidence="3">Cytochrome</fullName>
    </submittedName>
</protein>
<proteinExistence type="predicted"/>
<dbReference type="GO" id="GO:0020037">
    <property type="term" value="F:heme binding"/>
    <property type="evidence" value="ECO:0007669"/>
    <property type="project" value="InterPro"/>
</dbReference>
<reference evidence="3" key="1">
    <citation type="submission" date="2020-06" db="EMBL/GenBank/DDBJ databases">
        <authorList>
            <person name="Li T."/>
            <person name="Hu X."/>
            <person name="Zhang T."/>
            <person name="Song X."/>
            <person name="Zhang H."/>
            <person name="Dai N."/>
            <person name="Sheng W."/>
            <person name="Hou X."/>
            <person name="Wei L."/>
        </authorList>
    </citation>
    <scope>NUCLEOTIDE SEQUENCE</scope>
    <source>
        <strain evidence="3">G02</strain>
        <tissue evidence="3">Leaf</tissue>
    </source>
</reference>
<dbReference type="Pfam" id="PF00067">
    <property type="entry name" value="p450"/>
    <property type="match status" value="1"/>
</dbReference>
<dbReference type="InterPro" id="IPR002401">
    <property type="entry name" value="Cyt_P450_E_grp-I"/>
</dbReference>
<feature type="non-terminal residue" evidence="3">
    <location>
        <position position="1"/>
    </location>
</feature>
<dbReference type="PANTHER" id="PTHR47952:SF3">
    <property type="entry name" value="CYTOCHROME P450 71B3-LIKE"/>
    <property type="match status" value="1"/>
</dbReference>
<dbReference type="GO" id="GO:0005506">
    <property type="term" value="F:iron ion binding"/>
    <property type="evidence" value="ECO:0007669"/>
    <property type="project" value="InterPro"/>
</dbReference>
<evidence type="ECO:0000256" key="1">
    <source>
        <dbReference type="ARBA" id="ARBA00004167"/>
    </source>
</evidence>
<dbReference type="GO" id="GO:0004497">
    <property type="term" value="F:monooxygenase activity"/>
    <property type="evidence" value="ECO:0007669"/>
    <property type="project" value="InterPro"/>
</dbReference>
<reference evidence="3" key="2">
    <citation type="journal article" date="2024" name="Plant">
        <title>Genomic evolution and insights into agronomic trait innovations of Sesamum species.</title>
        <authorList>
            <person name="Miao H."/>
            <person name="Wang L."/>
            <person name="Qu L."/>
            <person name="Liu H."/>
            <person name="Sun Y."/>
            <person name="Le M."/>
            <person name="Wang Q."/>
            <person name="Wei S."/>
            <person name="Zheng Y."/>
            <person name="Lin W."/>
            <person name="Duan Y."/>
            <person name="Cao H."/>
            <person name="Xiong S."/>
            <person name="Wang X."/>
            <person name="Wei L."/>
            <person name="Li C."/>
            <person name="Ma Q."/>
            <person name="Ju M."/>
            <person name="Zhao R."/>
            <person name="Li G."/>
            <person name="Mu C."/>
            <person name="Tian Q."/>
            <person name="Mei H."/>
            <person name="Zhang T."/>
            <person name="Gao T."/>
            <person name="Zhang H."/>
        </authorList>
    </citation>
    <scope>NUCLEOTIDE SEQUENCE</scope>
    <source>
        <strain evidence="3">G02</strain>
    </source>
</reference>
<evidence type="ECO:0000313" key="3">
    <source>
        <dbReference type="EMBL" id="KAL0414180.1"/>
    </source>
</evidence>
<dbReference type="GO" id="GO:0016020">
    <property type="term" value="C:membrane"/>
    <property type="evidence" value="ECO:0007669"/>
    <property type="project" value="UniProtKB-SubCell"/>
</dbReference>
<keyword evidence="2" id="KW-0560">Oxidoreductase</keyword>
<dbReference type="SUPFAM" id="SSF48264">
    <property type="entry name" value="Cytochrome P450"/>
    <property type="match status" value="1"/>
</dbReference>
<dbReference type="AlphaFoldDB" id="A0AAW2UCZ3"/>